<dbReference type="GO" id="GO:0000155">
    <property type="term" value="F:phosphorelay sensor kinase activity"/>
    <property type="evidence" value="ECO:0007669"/>
    <property type="project" value="InterPro"/>
</dbReference>
<evidence type="ECO:0000256" key="5">
    <source>
        <dbReference type="ARBA" id="ARBA00022741"/>
    </source>
</evidence>
<evidence type="ECO:0000256" key="4">
    <source>
        <dbReference type="ARBA" id="ARBA00022679"/>
    </source>
</evidence>
<dbReference type="STRING" id="1121442.SAMN02745702_02937"/>
<evidence type="ECO:0000256" key="9">
    <source>
        <dbReference type="SAM" id="Phobius"/>
    </source>
</evidence>
<dbReference type="InterPro" id="IPR005467">
    <property type="entry name" value="His_kinase_dom"/>
</dbReference>
<organism evidence="11 12">
    <name type="scientific">Desulfobaculum bizertense DSM 18034</name>
    <dbReference type="NCBI Taxonomy" id="1121442"/>
    <lineage>
        <taxon>Bacteria</taxon>
        <taxon>Pseudomonadati</taxon>
        <taxon>Thermodesulfobacteriota</taxon>
        <taxon>Desulfovibrionia</taxon>
        <taxon>Desulfovibrionales</taxon>
        <taxon>Desulfovibrionaceae</taxon>
        <taxon>Desulfobaculum</taxon>
    </lineage>
</organism>
<dbReference type="InterPro" id="IPR004358">
    <property type="entry name" value="Sig_transdc_His_kin-like_C"/>
</dbReference>
<dbReference type="Gene3D" id="1.10.287.130">
    <property type="match status" value="1"/>
</dbReference>
<sequence>MIAQRASASGATPFRFAKFLSWGSLSLILAMSLFLSVVMANYARQTLLTKQQEFALLLAQNINHQVFQRFTVPILLRFRHIELQNPEQAQHLERVLKETIHGQHIFDLRIYDDEDVVSFSLQKDIVGRKDLSSAAVSQAFSQLKHSFQVVSNVSPWRAMFTFEMEPKSVILRTVYPLRTERSLFPGGPSGQIMGVLEFTQDITEDYSTVISFQWIIIVTSFFSSLVIFLVLLVMIHKADGINAQRLKEREKLERELHQAEKLASMGRVVAGIAHEIRNPLGIIQSSAEYLLTKAKKEKPSASTRMLEVMNDEIRRLGQTVNDFLDYARPKKPRMEKIDLAAILDQAVAFLEHECRERNISLVRNYSENLLVRGDKDLLYRAVYNVIGNALQAMERDGTITLSASTLRKGVNLSIDDTGPGFSTEVLHRAKEPFYTTKDHGTGLGLAIVENILSSHQAELELSNTGQGGARVSILFPSE</sequence>
<dbReference type="PANTHER" id="PTHR43065">
    <property type="entry name" value="SENSOR HISTIDINE KINASE"/>
    <property type="match status" value="1"/>
</dbReference>
<protein>
    <recommendedName>
        <fullName evidence="2">histidine kinase</fullName>
        <ecNumber evidence="2">2.7.13.3</ecNumber>
    </recommendedName>
</protein>
<dbReference type="SUPFAM" id="SSF55874">
    <property type="entry name" value="ATPase domain of HSP90 chaperone/DNA topoisomerase II/histidine kinase"/>
    <property type="match status" value="1"/>
</dbReference>
<dbReference type="RefSeq" id="WP_233813257.1">
    <property type="nucleotide sequence ID" value="NZ_FUYA01000017.1"/>
</dbReference>
<evidence type="ECO:0000256" key="1">
    <source>
        <dbReference type="ARBA" id="ARBA00000085"/>
    </source>
</evidence>
<dbReference type="InterPro" id="IPR003661">
    <property type="entry name" value="HisK_dim/P_dom"/>
</dbReference>
<gene>
    <name evidence="11" type="ORF">SAMN02745702_02937</name>
</gene>
<feature type="domain" description="Histidine kinase" evidence="10">
    <location>
        <begin position="271"/>
        <end position="478"/>
    </location>
</feature>
<keyword evidence="12" id="KW-1185">Reference proteome</keyword>
<keyword evidence="9" id="KW-1133">Transmembrane helix</keyword>
<dbReference type="Proteomes" id="UP000189733">
    <property type="component" value="Unassembled WGS sequence"/>
</dbReference>
<dbReference type="InterPro" id="IPR036890">
    <property type="entry name" value="HATPase_C_sf"/>
</dbReference>
<dbReference type="PANTHER" id="PTHR43065:SF10">
    <property type="entry name" value="PEROXIDE STRESS-ACTIVATED HISTIDINE KINASE MAK3"/>
    <property type="match status" value="1"/>
</dbReference>
<dbReference type="InterPro" id="IPR003594">
    <property type="entry name" value="HATPase_dom"/>
</dbReference>
<evidence type="ECO:0000259" key="10">
    <source>
        <dbReference type="PROSITE" id="PS50109"/>
    </source>
</evidence>
<comment type="catalytic activity">
    <reaction evidence="1">
        <text>ATP + protein L-histidine = ADP + protein N-phospho-L-histidine.</text>
        <dbReference type="EC" id="2.7.13.3"/>
    </reaction>
</comment>
<keyword evidence="7" id="KW-0067">ATP-binding</keyword>
<evidence type="ECO:0000256" key="3">
    <source>
        <dbReference type="ARBA" id="ARBA00022553"/>
    </source>
</evidence>
<dbReference type="PROSITE" id="PS50109">
    <property type="entry name" value="HIS_KIN"/>
    <property type="match status" value="1"/>
</dbReference>
<evidence type="ECO:0000256" key="2">
    <source>
        <dbReference type="ARBA" id="ARBA00012438"/>
    </source>
</evidence>
<evidence type="ECO:0000313" key="11">
    <source>
        <dbReference type="EMBL" id="SKA83885.1"/>
    </source>
</evidence>
<keyword evidence="9" id="KW-0472">Membrane</keyword>
<keyword evidence="9" id="KW-0812">Transmembrane</keyword>
<dbReference type="SMART" id="SM00388">
    <property type="entry name" value="HisKA"/>
    <property type="match status" value="1"/>
</dbReference>
<keyword evidence="8" id="KW-0902">Two-component regulatory system</keyword>
<dbReference type="Gene3D" id="3.30.565.10">
    <property type="entry name" value="Histidine kinase-like ATPase, C-terminal domain"/>
    <property type="match status" value="1"/>
</dbReference>
<evidence type="ECO:0000256" key="8">
    <source>
        <dbReference type="ARBA" id="ARBA00023012"/>
    </source>
</evidence>
<evidence type="ECO:0000256" key="7">
    <source>
        <dbReference type="ARBA" id="ARBA00022840"/>
    </source>
</evidence>
<dbReference type="InterPro" id="IPR036097">
    <property type="entry name" value="HisK_dim/P_sf"/>
</dbReference>
<dbReference type="EMBL" id="FUYA01000017">
    <property type="protein sequence ID" value="SKA83885.1"/>
    <property type="molecule type" value="Genomic_DNA"/>
</dbReference>
<accession>A0A1T4X4B8</accession>
<evidence type="ECO:0000256" key="6">
    <source>
        <dbReference type="ARBA" id="ARBA00022777"/>
    </source>
</evidence>
<reference evidence="11 12" key="1">
    <citation type="submission" date="2017-02" db="EMBL/GenBank/DDBJ databases">
        <authorList>
            <person name="Peterson S.W."/>
        </authorList>
    </citation>
    <scope>NUCLEOTIDE SEQUENCE [LARGE SCALE GENOMIC DNA]</scope>
    <source>
        <strain evidence="11 12">DSM 18034</strain>
    </source>
</reference>
<keyword evidence="4" id="KW-0808">Transferase</keyword>
<dbReference type="Pfam" id="PF02518">
    <property type="entry name" value="HATPase_c"/>
    <property type="match status" value="1"/>
</dbReference>
<feature type="transmembrane region" description="Helical" evidence="9">
    <location>
        <begin position="20"/>
        <end position="43"/>
    </location>
</feature>
<name>A0A1T4X4B8_9BACT</name>
<dbReference type="Pfam" id="PF00512">
    <property type="entry name" value="HisKA"/>
    <property type="match status" value="1"/>
</dbReference>
<keyword evidence="5" id="KW-0547">Nucleotide-binding</keyword>
<dbReference type="SMART" id="SM00387">
    <property type="entry name" value="HATPase_c"/>
    <property type="match status" value="1"/>
</dbReference>
<dbReference type="CDD" id="cd00075">
    <property type="entry name" value="HATPase"/>
    <property type="match status" value="1"/>
</dbReference>
<proteinExistence type="predicted"/>
<dbReference type="GO" id="GO:0005524">
    <property type="term" value="F:ATP binding"/>
    <property type="evidence" value="ECO:0007669"/>
    <property type="project" value="UniProtKB-KW"/>
</dbReference>
<keyword evidence="6 11" id="KW-0418">Kinase</keyword>
<dbReference type="PRINTS" id="PR00344">
    <property type="entry name" value="BCTRLSENSOR"/>
</dbReference>
<keyword evidence="3" id="KW-0597">Phosphoprotein</keyword>
<evidence type="ECO:0000313" key="12">
    <source>
        <dbReference type="Proteomes" id="UP000189733"/>
    </source>
</evidence>
<dbReference type="AlphaFoldDB" id="A0A1T4X4B8"/>
<dbReference type="EC" id="2.7.13.3" evidence="2"/>
<dbReference type="CDD" id="cd00082">
    <property type="entry name" value="HisKA"/>
    <property type="match status" value="1"/>
</dbReference>
<feature type="transmembrane region" description="Helical" evidence="9">
    <location>
        <begin position="212"/>
        <end position="235"/>
    </location>
</feature>
<dbReference type="SUPFAM" id="SSF47384">
    <property type="entry name" value="Homodimeric domain of signal transducing histidine kinase"/>
    <property type="match status" value="1"/>
</dbReference>